<evidence type="ECO:0000259" key="3">
    <source>
        <dbReference type="Pfam" id="PF00561"/>
    </source>
</evidence>
<evidence type="ECO:0000259" key="4">
    <source>
        <dbReference type="Pfam" id="PF08386"/>
    </source>
</evidence>
<name>A0ABR1XAJ0_9PEZI</name>
<dbReference type="Pfam" id="PF08386">
    <property type="entry name" value="Abhydrolase_4"/>
    <property type="match status" value="1"/>
</dbReference>
<evidence type="ECO:0000313" key="6">
    <source>
        <dbReference type="Proteomes" id="UP001433268"/>
    </source>
</evidence>
<gene>
    <name evidence="5" type="ORF">PG997_000357</name>
</gene>
<keyword evidence="6" id="KW-1185">Reference proteome</keyword>
<dbReference type="InterPro" id="IPR013595">
    <property type="entry name" value="Pept_S33_TAP-like_C"/>
</dbReference>
<comment type="caution">
    <text evidence="5">The sequence shown here is derived from an EMBL/GenBank/DDBJ whole genome shotgun (WGS) entry which is preliminary data.</text>
</comment>
<sequence length="640" mass="70243">MEEKAQQLDSPRSVCEAGQGRLHQRRLRTVLAASLTGTAALGYLSGLVPYVDLAPLVGSGESATQLSQEWKWADIQPSRDLKWQKCYESKFDCARLDVPLDWQDPSEKERVVLAVIRSKAKTQKDYKGPVFLNPGGPGGSGLSWVLEQGDALQAIVGDNHDIISWDPRGIGASVPNVECWGSSWKRHDWGLRKVGVADAYPGVVHDAFAQFDGLSRQCEAYTNKTAPGLLQHISTAYHARDMLEISKKAGYDQVRYWGISYGTILGGTFASLFPGHVERLVSDGKSRSSGRIGAELIAMTGNVDYGDWFPQRPAQRLRRRRQDHERLLHRMPPRRPRPMRLPQRQRDGPIRPRGALLGFAGDAAAAPVLLPAHANATDSPAVPQLVTYSALQRLIRTVLYKPLYEFPELARVLAALEAGRVAILPHGRIRRRQLPHPRGLLAAHTATIRRQRREHGWWRGGGTPTDFSVDAFGAIACADGAPLTDETPESFQLYVDDLVGRVSRPGGGDHKKNLTVTNFPILFIGNTADNVTPLRSSYNNSAAFPGSVVLVQRSYGHASVAAPSTCSARAIRAYFQNGTLPAPGTHCDQDFELFEDPPTPAVRVEDDETDDGLALAVSELSRKADLSGARARRRMAGIMM</sequence>
<dbReference type="Gene3D" id="3.40.50.1820">
    <property type="entry name" value="alpha/beta hydrolase"/>
    <property type="match status" value="1"/>
</dbReference>
<dbReference type="EMBL" id="JAQQWN010000002">
    <property type="protein sequence ID" value="KAK8093672.1"/>
    <property type="molecule type" value="Genomic_DNA"/>
</dbReference>
<dbReference type="PANTHER" id="PTHR43248">
    <property type="entry name" value="2-SUCCINYL-6-HYDROXY-2,4-CYCLOHEXADIENE-1-CARBOXYLATE SYNTHASE"/>
    <property type="match status" value="1"/>
</dbReference>
<keyword evidence="2" id="KW-0378">Hydrolase</keyword>
<dbReference type="SUPFAM" id="SSF53474">
    <property type="entry name" value="alpha/beta-Hydrolases"/>
    <property type="match status" value="1"/>
</dbReference>
<accession>A0ABR1XAJ0</accession>
<dbReference type="GeneID" id="92037732"/>
<dbReference type="InterPro" id="IPR000073">
    <property type="entry name" value="AB_hydrolase_1"/>
</dbReference>
<proteinExistence type="inferred from homology"/>
<protein>
    <submittedName>
        <fullName evidence="5">Uncharacterized protein</fullName>
    </submittedName>
</protein>
<dbReference type="InterPro" id="IPR029058">
    <property type="entry name" value="AB_hydrolase_fold"/>
</dbReference>
<dbReference type="Proteomes" id="UP001433268">
    <property type="component" value="Unassembled WGS sequence"/>
</dbReference>
<dbReference type="RefSeq" id="XP_066674445.1">
    <property type="nucleotide sequence ID" value="XM_066804672.1"/>
</dbReference>
<evidence type="ECO:0000256" key="1">
    <source>
        <dbReference type="ARBA" id="ARBA00010088"/>
    </source>
</evidence>
<organism evidence="5 6">
    <name type="scientific">Apiospora hydei</name>
    <dbReference type="NCBI Taxonomy" id="1337664"/>
    <lineage>
        <taxon>Eukaryota</taxon>
        <taxon>Fungi</taxon>
        <taxon>Dikarya</taxon>
        <taxon>Ascomycota</taxon>
        <taxon>Pezizomycotina</taxon>
        <taxon>Sordariomycetes</taxon>
        <taxon>Xylariomycetidae</taxon>
        <taxon>Amphisphaeriales</taxon>
        <taxon>Apiosporaceae</taxon>
        <taxon>Apiospora</taxon>
    </lineage>
</organism>
<feature type="domain" description="AB hydrolase-1" evidence="3">
    <location>
        <begin position="129"/>
        <end position="285"/>
    </location>
</feature>
<dbReference type="InterPro" id="IPR051601">
    <property type="entry name" value="Serine_prot/Carboxylest_S33"/>
</dbReference>
<reference evidence="5 6" key="1">
    <citation type="submission" date="2023-01" db="EMBL/GenBank/DDBJ databases">
        <title>Analysis of 21 Apiospora genomes using comparative genomics revels a genus with tremendous synthesis potential of carbohydrate active enzymes and secondary metabolites.</title>
        <authorList>
            <person name="Sorensen T."/>
        </authorList>
    </citation>
    <scope>NUCLEOTIDE SEQUENCE [LARGE SCALE GENOMIC DNA]</scope>
    <source>
        <strain evidence="5 6">CBS 114990</strain>
    </source>
</reference>
<dbReference type="PANTHER" id="PTHR43248:SF25">
    <property type="entry name" value="AB HYDROLASE-1 DOMAIN-CONTAINING PROTEIN-RELATED"/>
    <property type="match status" value="1"/>
</dbReference>
<feature type="domain" description="Peptidase S33 tripeptidyl aminopeptidase-like C-terminal" evidence="4">
    <location>
        <begin position="512"/>
        <end position="587"/>
    </location>
</feature>
<evidence type="ECO:0000313" key="5">
    <source>
        <dbReference type="EMBL" id="KAK8093672.1"/>
    </source>
</evidence>
<dbReference type="Pfam" id="PF00561">
    <property type="entry name" value="Abhydrolase_1"/>
    <property type="match status" value="1"/>
</dbReference>
<evidence type="ECO:0000256" key="2">
    <source>
        <dbReference type="ARBA" id="ARBA00022801"/>
    </source>
</evidence>
<comment type="similarity">
    <text evidence="1">Belongs to the peptidase S33 family.</text>
</comment>